<gene>
    <name evidence="1" type="ORF">GMA92_04090</name>
</gene>
<name>A0A9X4XBY2_9FIRM</name>
<organism evidence="1 2">
    <name type="scientific">Turicibacter sanguinis</name>
    <dbReference type="NCBI Taxonomy" id="154288"/>
    <lineage>
        <taxon>Bacteria</taxon>
        <taxon>Bacillati</taxon>
        <taxon>Bacillota</taxon>
        <taxon>Erysipelotrichia</taxon>
        <taxon>Erysipelotrichales</taxon>
        <taxon>Turicibacteraceae</taxon>
        <taxon>Turicibacter</taxon>
    </lineage>
</organism>
<protein>
    <submittedName>
        <fullName evidence="1">Uncharacterized protein</fullName>
    </submittedName>
</protein>
<evidence type="ECO:0000313" key="2">
    <source>
        <dbReference type="Proteomes" id="UP000487649"/>
    </source>
</evidence>
<evidence type="ECO:0000313" key="1">
    <source>
        <dbReference type="EMBL" id="MTK20618.1"/>
    </source>
</evidence>
<comment type="caution">
    <text evidence="1">The sequence shown here is derived from an EMBL/GenBank/DDBJ whole genome shotgun (WGS) entry which is preliminary data.</text>
</comment>
<dbReference type="RefSeq" id="WP_006784728.1">
    <property type="nucleotide sequence ID" value="NZ_CABJBH010000018.1"/>
</dbReference>
<dbReference type="AlphaFoldDB" id="A0A9X4XBY2"/>
<proteinExistence type="predicted"/>
<dbReference type="Proteomes" id="UP000487649">
    <property type="component" value="Unassembled WGS sequence"/>
</dbReference>
<accession>A0A9X4XBY2</accession>
<sequence>MNEQKNKLSFEASYTLDVIGLLDLLFSGEIDEDTEFVRYLEEQLSENCEGLLNKVRNTLPKGESIGSTLIPLIATDSEFNDLRLSELLQSPKYLVTQLKKQTIKKNLSKAYQKFLNKDVEKVFEQLGLVIAELERCKFKNFWLENRLPLINEQIKRYDKECQPLNVIETLNQSLTPQHIERRNVYVVSFELLDLKSIQLFNEDVVVSIKRSTKQVLECLTEQLLQPISIHRQLRARVRALKHDQMLLNALKHVKEEYKDLGSYLEANVKLAYQMYLNTQLHLCDQPYQYLGRYQFGTYKLSTLFYHYMQTHPKISSQSISDYLVEVVEQVEVDQFDQRYLTIMSHIL</sequence>
<reference evidence="1 2" key="1">
    <citation type="journal article" date="2019" name="Nat. Med.">
        <title>A library of human gut bacterial isolates paired with longitudinal multiomics data enables mechanistic microbiome research.</title>
        <authorList>
            <person name="Poyet M."/>
            <person name="Groussin M."/>
            <person name="Gibbons S.M."/>
            <person name="Avila-Pacheco J."/>
            <person name="Jiang X."/>
            <person name="Kearney S.M."/>
            <person name="Perrotta A.R."/>
            <person name="Berdy B."/>
            <person name="Zhao S."/>
            <person name="Lieberman T.D."/>
            <person name="Swanson P.K."/>
            <person name="Smith M."/>
            <person name="Roesemann S."/>
            <person name="Alexander J.E."/>
            <person name="Rich S.A."/>
            <person name="Livny J."/>
            <person name="Vlamakis H."/>
            <person name="Clish C."/>
            <person name="Bullock K."/>
            <person name="Deik A."/>
            <person name="Scott J."/>
            <person name="Pierce K.A."/>
            <person name="Xavier R.J."/>
            <person name="Alm E.J."/>
        </authorList>
    </citation>
    <scope>NUCLEOTIDE SEQUENCE [LARGE SCALE GENOMIC DNA]</scope>
    <source>
        <strain evidence="1 2">BIOML-A198</strain>
    </source>
</reference>
<dbReference type="EMBL" id="WMQE01000006">
    <property type="protein sequence ID" value="MTK20618.1"/>
    <property type="molecule type" value="Genomic_DNA"/>
</dbReference>